<dbReference type="GO" id="GO:0012505">
    <property type="term" value="C:endomembrane system"/>
    <property type="evidence" value="ECO:0007669"/>
    <property type="project" value="TreeGrafter"/>
</dbReference>
<sequence>MDPFHMGPVGGHDFRPVKHDIAPYKQVMVNWPRDNQSRLGLGELVFEDEVFGPESLEFDNLGRGPYTGLADGRVVRWMGENVGWETFALVTRNWPEKLCAKGIDSTTSKQWKQEKKCGRPLGLRFHKESGDLYIADSYYGLLVVGPGGGLARPLATHVEGKPILFANDLDIHKNGSIFFTDTSKR</sequence>
<dbReference type="EMBL" id="OIVN01002342">
    <property type="protein sequence ID" value="SPD02825.1"/>
    <property type="molecule type" value="Genomic_DNA"/>
</dbReference>
<dbReference type="Gene3D" id="2.120.10.30">
    <property type="entry name" value="TolB, C-terminal domain"/>
    <property type="match status" value="1"/>
</dbReference>
<organism evidence="2">
    <name type="scientific">Fagus sylvatica</name>
    <name type="common">Beechnut</name>
    <dbReference type="NCBI Taxonomy" id="28930"/>
    <lineage>
        <taxon>Eukaryota</taxon>
        <taxon>Viridiplantae</taxon>
        <taxon>Streptophyta</taxon>
        <taxon>Embryophyta</taxon>
        <taxon>Tracheophyta</taxon>
        <taxon>Spermatophyta</taxon>
        <taxon>Magnoliopsida</taxon>
        <taxon>eudicotyledons</taxon>
        <taxon>Gunneridae</taxon>
        <taxon>Pentapetalae</taxon>
        <taxon>rosids</taxon>
        <taxon>fabids</taxon>
        <taxon>Fagales</taxon>
        <taxon>Fagaceae</taxon>
        <taxon>Fagus</taxon>
    </lineage>
</organism>
<dbReference type="Pfam" id="PF20067">
    <property type="entry name" value="SSL_N"/>
    <property type="match status" value="1"/>
</dbReference>
<dbReference type="AlphaFoldDB" id="A0A2N9GTB6"/>
<dbReference type="GO" id="GO:0016787">
    <property type="term" value="F:hydrolase activity"/>
    <property type="evidence" value="ECO:0007669"/>
    <property type="project" value="TreeGrafter"/>
</dbReference>
<dbReference type="PANTHER" id="PTHR10426">
    <property type="entry name" value="STRICTOSIDINE SYNTHASE-RELATED"/>
    <property type="match status" value="1"/>
</dbReference>
<evidence type="ECO:0000313" key="2">
    <source>
        <dbReference type="EMBL" id="SPD02825.1"/>
    </source>
</evidence>
<dbReference type="EMBL" id="OIVN01002057">
    <property type="protein sequence ID" value="SPD00209.1"/>
    <property type="molecule type" value="Genomic_DNA"/>
</dbReference>
<reference evidence="2" key="1">
    <citation type="submission" date="2018-02" db="EMBL/GenBank/DDBJ databases">
        <authorList>
            <person name="Cohen D.B."/>
            <person name="Kent A.D."/>
        </authorList>
    </citation>
    <scope>NUCLEOTIDE SEQUENCE</scope>
</reference>
<proteinExistence type="predicted"/>
<name>A0A2N9GTB6_FAGSY</name>
<evidence type="ECO:0000313" key="1">
    <source>
        <dbReference type="EMBL" id="SPD00209.1"/>
    </source>
</evidence>
<dbReference type="SUPFAM" id="SSF63829">
    <property type="entry name" value="Calcium-dependent phosphotriesterase"/>
    <property type="match status" value="1"/>
</dbReference>
<evidence type="ECO:0008006" key="3">
    <source>
        <dbReference type="Google" id="ProtNLM"/>
    </source>
</evidence>
<dbReference type="PANTHER" id="PTHR10426:SF21">
    <property type="entry name" value="PROTEIN STRICTOSIDINE SYNTHASE-LIKE 13"/>
    <property type="match status" value="1"/>
</dbReference>
<accession>A0A2N9GTB6</accession>
<dbReference type="InterPro" id="IPR011042">
    <property type="entry name" value="6-blade_b-propeller_TolB-like"/>
</dbReference>
<protein>
    <recommendedName>
        <fullName evidence="3">Strictosidine synthase conserved region domain-containing protein</fullName>
    </recommendedName>
</protein>
<gene>
    <name evidence="1" type="ORF">FSB_LOCUS28091</name>
    <name evidence="2" type="ORF">FSB_LOCUS30707</name>
</gene>